<dbReference type="InterPro" id="IPR022688">
    <property type="entry name" value="G2P_C"/>
</dbReference>
<organism evidence="2 3">
    <name type="scientific">Nitrosomonas ureae</name>
    <dbReference type="NCBI Taxonomy" id="44577"/>
    <lineage>
        <taxon>Bacteria</taxon>
        <taxon>Pseudomonadati</taxon>
        <taxon>Pseudomonadota</taxon>
        <taxon>Betaproteobacteria</taxon>
        <taxon>Nitrosomonadales</taxon>
        <taxon>Nitrosomonadaceae</taxon>
        <taxon>Nitrosomonas</taxon>
    </lineage>
</organism>
<evidence type="ECO:0000313" key="2">
    <source>
        <dbReference type="EMBL" id="SDU33567.1"/>
    </source>
</evidence>
<accession>A0A1H2HP07</accession>
<reference evidence="3" key="1">
    <citation type="submission" date="2016-10" db="EMBL/GenBank/DDBJ databases">
        <authorList>
            <person name="Varghese N."/>
            <person name="Submissions S."/>
        </authorList>
    </citation>
    <scope>NUCLEOTIDE SEQUENCE [LARGE SCALE GENOMIC DNA]</scope>
    <source>
        <strain evidence="3">Nm10</strain>
    </source>
</reference>
<dbReference type="Pfam" id="PF05155">
    <property type="entry name" value="G2P_X_C"/>
    <property type="match status" value="1"/>
</dbReference>
<dbReference type="Proteomes" id="UP000182882">
    <property type="component" value="Unassembled WGS sequence"/>
</dbReference>
<name>A0A1H2HP07_9PROT</name>
<proteinExistence type="predicted"/>
<protein>
    <submittedName>
        <fullName evidence="2">Phage X family protein</fullName>
    </submittedName>
</protein>
<dbReference type="RefSeq" id="WP_235590266.1">
    <property type="nucleotide sequence ID" value="NZ_CP013341.1"/>
</dbReference>
<sequence>MNRTQLQRLENVKYENFNDLPPWLRATYVSWKYGYPIDLKRSAFYNHRKALLAYGIDISIPNNVQTMPIKVKTIELAAFTAPDWYIKKYA</sequence>
<feature type="domain" description="Replication-associated protein G2P C-terminal" evidence="1">
    <location>
        <begin position="24"/>
        <end position="88"/>
    </location>
</feature>
<evidence type="ECO:0000259" key="1">
    <source>
        <dbReference type="Pfam" id="PF05155"/>
    </source>
</evidence>
<dbReference type="GO" id="GO:0006260">
    <property type="term" value="P:DNA replication"/>
    <property type="evidence" value="ECO:0007669"/>
    <property type="project" value="InterPro"/>
</dbReference>
<evidence type="ECO:0000313" key="3">
    <source>
        <dbReference type="Proteomes" id="UP000182882"/>
    </source>
</evidence>
<dbReference type="EMBL" id="FNLN01000057">
    <property type="protein sequence ID" value="SDU33567.1"/>
    <property type="molecule type" value="Genomic_DNA"/>
</dbReference>
<keyword evidence="3" id="KW-1185">Reference proteome</keyword>
<dbReference type="AlphaFoldDB" id="A0A1H2HP07"/>
<gene>
    <name evidence="2" type="ORF">SAMN05216406_15714</name>
</gene>